<dbReference type="EMBL" id="JBCITK010000002">
    <property type="protein sequence ID" value="MEN0645546.1"/>
    <property type="molecule type" value="Genomic_DNA"/>
</dbReference>
<organism evidence="1 2">
    <name type="scientific">Alkalicoccobacillus gibsonii</name>
    <dbReference type="NCBI Taxonomy" id="79881"/>
    <lineage>
        <taxon>Bacteria</taxon>
        <taxon>Bacillati</taxon>
        <taxon>Bacillota</taxon>
        <taxon>Bacilli</taxon>
        <taxon>Bacillales</taxon>
        <taxon>Bacillaceae</taxon>
        <taxon>Alkalicoccobacillus</taxon>
    </lineage>
</organism>
<evidence type="ECO:0000313" key="1">
    <source>
        <dbReference type="EMBL" id="MEN0645546.1"/>
    </source>
</evidence>
<keyword evidence="2" id="KW-1185">Reference proteome</keyword>
<accession>A0ABU9VNQ2</accession>
<comment type="caution">
    <text evidence="1">The sequence shown here is derived from an EMBL/GenBank/DDBJ whole genome shotgun (WGS) entry which is preliminary data.</text>
</comment>
<evidence type="ECO:0000313" key="2">
    <source>
        <dbReference type="Proteomes" id="UP001418796"/>
    </source>
</evidence>
<protein>
    <submittedName>
        <fullName evidence="1">Uncharacterized protein</fullName>
    </submittedName>
</protein>
<sequence>MSANREPIGHLYAKEVYPQVNSVKAKSIEDLKTVGLKLTLDEVKELKGLLENAIEQSDKWDTLDVTGYRNTNQVTVTYYPPVSKR</sequence>
<dbReference type="RefSeq" id="WP_343132213.1">
    <property type="nucleotide sequence ID" value="NZ_JBCITK010000002.1"/>
</dbReference>
<name>A0ABU9VNQ2_9BACI</name>
<proteinExistence type="predicted"/>
<reference evidence="1 2" key="1">
    <citation type="submission" date="2024-03" db="EMBL/GenBank/DDBJ databases">
        <title>Bacilli Hybrid Assemblies.</title>
        <authorList>
            <person name="Kovac J."/>
        </authorList>
    </citation>
    <scope>NUCLEOTIDE SEQUENCE [LARGE SCALE GENOMIC DNA]</scope>
    <source>
        <strain evidence="1 2">FSL R7-0666</strain>
    </source>
</reference>
<gene>
    <name evidence="1" type="ORF">MKY91_20485</name>
</gene>
<dbReference type="Proteomes" id="UP001418796">
    <property type="component" value="Unassembled WGS sequence"/>
</dbReference>